<keyword evidence="1 4" id="KW-0732">Signal</keyword>
<organism evidence="5 6">
    <name type="scientific">Conexibacter stalactiti</name>
    <dbReference type="NCBI Taxonomy" id="1940611"/>
    <lineage>
        <taxon>Bacteria</taxon>
        <taxon>Bacillati</taxon>
        <taxon>Actinomycetota</taxon>
        <taxon>Thermoleophilia</taxon>
        <taxon>Solirubrobacterales</taxon>
        <taxon>Conexibacteraceae</taxon>
        <taxon>Conexibacter</taxon>
    </lineage>
</organism>
<dbReference type="Gene3D" id="2.130.10.130">
    <property type="entry name" value="Integrin alpha, N-terminal"/>
    <property type="match status" value="1"/>
</dbReference>
<evidence type="ECO:0000256" key="4">
    <source>
        <dbReference type="SAM" id="SignalP"/>
    </source>
</evidence>
<reference evidence="5 6" key="2">
    <citation type="submission" date="2023-10" db="EMBL/GenBank/DDBJ databases">
        <authorList>
            <person name="Han X.F."/>
        </authorList>
    </citation>
    <scope>NUCLEOTIDE SEQUENCE [LARGE SCALE GENOMIC DNA]</scope>
    <source>
        <strain evidence="5 6">KCTC 39840</strain>
    </source>
</reference>
<evidence type="ECO:0000256" key="1">
    <source>
        <dbReference type="ARBA" id="ARBA00022729"/>
    </source>
</evidence>
<protein>
    <submittedName>
        <fullName evidence="5">FG-GAP repeat protein</fullName>
    </submittedName>
</protein>
<dbReference type="InterPro" id="IPR028994">
    <property type="entry name" value="Integrin_alpha_N"/>
</dbReference>
<keyword evidence="3" id="KW-0325">Glycoprotein</keyword>
<dbReference type="Proteomes" id="UP001284601">
    <property type="component" value="Unassembled WGS sequence"/>
</dbReference>
<dbReference type="SUPFAM" id="SSF82171">
    <property type="entry name" value="DPP6 N-terminal domain-like"/>
    <property type="match status" value="1"/>
</dbReference>
<dbReference type="PANTHER" id="PTHR36220">
    <property type="entry name" value="UNNAMED PRODUCT"/>
    <property type="match status" value="1"/>
</dbReference>
<reference evidence="6" key="1">
    <citation type="submission" date="2023-07" db="EMBL/GenBank/DDBJ databases">
        <title>Conexibacter stalactiti sp. nov., isolated from stalactites in a lava cave and emended description of the genus Conexibacter.</title>
        <authorList>
            <person name="Lee S.D."/>
        </authorList>
    </citation>
    <scope>NUCLEOTIDE SEQUENCE [LARGE SCALE GENOMIC DNA]</scope>
    <source>
        <strain evidence="6">KCTC 39840</strain>
    </source>
</reference>
<accession>A0ABU4HUP2</accession>
<proteinExistence type="predicted"/>
<dbReference type="Pfam" id="PF14312">
    <property type="entry name" value="FG-GAP_2"/>
    <property type="match status" value="2"/>
</dbReference>
<dbReference type="SMART" id="SM00191">
    <property type="entry name" value="Int_alpha"/>
    <property type="match status" value="2"/>
</dbReference>
<feature type="signal peptide" evidence="4">
    <location>
        <begin position="1"/>
        <end position="21"/>
    </location>
</feature>
<keyword evidence="6" id="KW-1185">Reference proteome</keyword>
<evidence type="ECO:0000313" key="5">
    <source>
        <dbReference type="EMBL" id="MDW5597033.1"/>
    </source>
</evidence>
<dbReference type="PANTHER" id="PTHR36220:SF1">
    <property type="entry name" value="GAMMA TUBULIN COMPLEX COMPONENT C-TERMINAL DOMAIN-CONTAINING PROTEIN"/>
    <property type="match status" value="1"/>
</dbReference>
<evidence type="ECO:0000313" key="6">
    <source>
        <dbReference type="Proteomes" id="UP001284601"/>
    </source>
</evidence>
<gene>
    <name evidence="5" type="ORF">R7226_21980</name>
</gene>
<evidence type="ECO:0000256" key="2">
    <source>
        <dbReference type="ARBA" id="ARBA00022737"/>
    </source>
</evidence>
<dbReference type="RefSeq" id="WP_318599469.1">
    <property type="nucleotide sequence ID" value="NZ_JAWSTH010000072.1"/>
</dbReference>
<dbReference type="EMBL" id="JAWSTH010000072">
    <property type="protein sequence ID" value="MDW5597033.1"/>
    <property type="molecule type" value="Genomic_DNA"/>
</dbReference>
<sequence length="413" mass="41568">MQMLRRAAAVAAATFSFGLLAAGAAPAVELNADDPSADARFGYSVALSDDGNRALVGNVYRSGLPSAVYVFERSGGIWSQVDKLTASDGVTGDRFGSDVALSGNGDRAVVSAPGEAGGGAVYVLDRDSGGSWTEVTKIDGPTGSSGFADAVAVSDDGSQLVLGNACGGTNCQGRAHFYSVDAAGTATAGLTISGLSDTAFLGWNVAISGDGATAVVGQDGYNYVSGSRTIYQSNVLTFRRSSGSWSYTRQVNTPRGATGDGFGQDALALSDDGRYMLVGASAGGTISGTAVGGRGYLFTWGGTSWAHSTTFSVTTSNWCEFGQDGDLSDDGSVVLLTKPECTSANAYGGGAAAKWTRSTGTTWTSVSYQPAGLASGDKFGSSAALPADGSTPLFGALSRTAAGLSWAGAAFAY</sequence>
<comment type="caution">
    <text evidence="5">The sequence shown here is derived from an EMBL/GenBank/DDBJ whole genome shotgun (WGS) entry which is preliminary data.</text>
</comment>
<dbReference type="InterPro" id="IPR013517">
    <property type="entry name" value="FG-GAP"/>
</dbReference>
<name>A0ABU4HUP2_9ACTN</name>
<keyword evidence="2" id="KW-0677">Repeat</keyword>
<evidence type="ECO:0000256" key="3">
    <source>
        <dbReference type="ARBA" id="ARBA00023180"/>
    </source>
</evidence>
<dbReference type="InterPro" id="IPR013519">
    <property type="entry name" value="Int_alpha_beta-p"/>
</dbReference>
<feature type="chain" id="PRO_5046944376" evidence="4">
    <location>
        <begin position="22"/>
        <end position="413"/>
    </location>
</feature>